<evidence type="ECO:0000313" key="1">
    <source>
        <dbReference type="EMBL" id="CAG8569325.1"/>
    </source>
</evidence>
<name>A0ABN7UGT5_GIGMA</name>
<reference evidence="1 2" key="1">
    <citation type="submission" date="2021-06" db="EMBL/GenBank/DDBJ databases">
        <authorList>
            <person name="Kallberg Y."/>
            <person name="Tangrot J."/>
            <person name="Rosling A."/>
        </authorList>
    </citation>
    <scope>NUCLEOTIDE SEQUENCE [LARGE SCALE GENOMIC DNA]</scope>
    <source>
        <strain evidence="1 2">120-4 pot B 10/14</strain>
    </source>
</reference>
<proteinExistence type="predicted"/>
<accession>A0ABN7UGT5</accession>
<protein>
    <submittedName>
        <fullName evidence="1">45089_t:CDS:1</fullName>
    </submittedName>
</protein>
<comment type="caution">
    <text evidence="1">The sequence shown here is derived from an EMBL/GenBank/DDBJ whole genome shotgun (WGS) entry which is preliminary data.</text>
</comment>
<dbReference type="EMBL" id="CAJVQB010002290">
    <property type="protein sequence ID" value="CAG8569325.1"/>
    <property type="molecule type" value="Genomic_DNA"/>
</dbReference>
<sequence>MTLDYSFALSSETISLTIWSSSGVNLGKSSPRKSKEAKLSSLVVDAKFAEDKYWEEVAEEDVWILVLLLLSALLGADER</sequence>
<organism evidence="1 2">
    <name type="scientific">Gigaspora margarita</name>
    <dbReference type="NCBI Taxonomy" id="4874"/>
    <lineage>
        <taxon>Eukaryota</taxon>
        <taxon>Fungi</taxon>
        <taxon>Fungi incertae sedis</taxon>
        <taxon>Mucoromycota</taxon>
        <taxon>Glomeromycotina</taxon>
        <taxon>Glomeromycetes</taxon>
        <taxon>Diversisporales</taxon>
        <taxon>Gigasporaceae</taxon>
        <taxon>Gigaspora</taxon>
    </lineage>
</organism>
<keyword evidence="2" id="KW-1185">Reference proteome</keyword>
<gene>
    <name evidence="1" type="ORF">GMARGA_LOCUS5405</name>
</gene>
<dbReference type="Proteomes" id="UP000789901">
    <property type="component" value="Unassembled WGS sequence"/>
</dbReference>
<evidence type="ECO:0000313" key="2">
    <source>
        <dbReference type="Proteomes" id="UP000789901"/>
    </source>
</evidence>